<evidence type="ECO:0000313" key="3">
    <source>
        <dbReference type="Proteomes" id="UP000265515"/>
    </source>
</evidence>
<dbReference type="OMA" id="RELYAGW"/>
<keyword evidence="3" id="KW-1185">Reference proteome</keyword>
<dbReference type="InterPro" id="IPR008011">
    <property type="entry name" value="Complex1_LYR_dom"/>
</dbReference>
<dbReference type="Pfam" id="PF05347">
    <property type="entry name" value="Complex1_LYR"/>
    <property type="match status" value="1"/>
</dbReference>
<dbReference type="Gramene" id="GBG59450">
    <property type="protein sequence ID" value="GBG59450"/>
    <property type="gene ID" value="CBR_g38475"/>
</dbReference>
<dbReference type="STRING" id="69332.A0A388JNP6"/>
<gene>
    <name evidence="2" type="ORF">CBR_g38475</name>
</gene>
<sequence>MMAALAPSPAEVRALFRSFMKAGKRFASYNMREYTKRRVREGFRETQNLQDPGARAQAFAKGKKDLEVVKRQSILYSLYSPPVKSIMELHPSSSSASLAAAAAASSASKSATVSSSS</sequence>
<reference evidence="2 3" key="1">
    <citation type="journal article" date="2018" name="Cell">
        <title>The Chara Genome: Secondary Complexity and Implications for Plant Terrestrialization.</title>
        <authorList>
            <person name="Nishiyama T."/>
            <person name="Sakayama H."/>
            <person name="Vries J.D."/>
            <person name="Buschmann H."/>
            <person name="Saint-Marcoux D."/>
            <person name="Ullrich K.K."/>
            <person name="Haas F.B."/>
            <person name="Vanderstraeten L."/>
            <person name="Becker D."/>
            <person name="Lang D."/>
            <person name="Vosolsobe S."/>
            <person name="Rombauts S."/>
            <person name="Wilhelmsson P.K.I."/>
            <person name="Janitza P."/>
            <person name="Kern R."/>
            <person name="Heyl A."/>
            <person name="Rumpler F."/>
            <person name="Villalobos L.I.A.C."/>
            <person name="Clay J.M."/>
            <person name="Skokan R."/>
            <person name="Toyoda A."/>
            <person name="Suzuki Y."/>
            <person name="Kagoshima H."/>
            <person name="Schijlen E."/>
            <person name="Tajeshwar N."/>
            <person name="Catarino B."/>
            <person name="Hetherington A.J."/>
            <person name="Saltykova A."/>
            <person name="Bonnot C."/>
            <person name="Breuninger H."/>
            <person name="Symeonidi A."/>
            <person name="Radhakrishnan G.V."/>
            <person name="Van Nieuwerburgh F."/>
            <person name="Deforce D."/>
            <person name="Chang C."/>
            <person name="Karol K.G."/>
            <person name="Hedrich R."/>
            <person name="Ulvskov P."/>
            <person name="Glockner G."/>
            <person name="Delwiche C.F."/>
            <person name="Petrasek J."/>
            <person name="Van de Peer Y."/>
            <person name="Friml J."/>
            <person name="Beilby M."/>
            <person name="Dolan L."/>
            <person name="Kohara Y."/>
            <person name="Sugano S."/>
            <person name="Fujiyama A."/>
            <person name="Delaux P.-M."/>
            <person name="Quint M."/>
            <person name="TheiBen G."/>
            <person name="Hagemann M."/>
            <person name="Harholt J."/>
            <person name="Dunand C."/>
            <person name="Zachgo S."/>
            <person name="Langdale J."/>
            <person name="Maumus F."/>
            <person name="Straeten D.V.D."/>
            <person name="Gould S.B."/>
            <person name="Rensing S.A."/>
        </authorList>
    </citation>
    <scope>NUCLEOTIDE SEQUENCE [LARGE SCALE GENOMIC DNA]</scope>
    <source>
        <strain evidence="2 3">S276</strain>
    </source>
</reference>
<evidence type="ECO:0000313" key="2">
    <source>
        <dbReference type="EMBL" id="GBG59450.1"/>
    </source>
</evidence>
<accession>A0A388JNP6</accession>
<dbReference type="CDD" id="cd20264">
    <property type="entry name" value="Complex1_LYR_LYRM4"/>
    <property type="match status" value="1"/>
</dbReference>
<feature type="domain" description="Complex 1 LYR protein" evidence="1">
    <location>
        <begin position="11"/>
        <end position="68"/>
    </location>
</feature>
<name>A0A388JNP6_CHABU</name>
<dbReference type="AlphaFoldDB" id="A0A388JNP6"/>
<dbReference type="OrthoDB" id="275715at2759"/>
<protein>
    <recommendedName>
        <fullName evidence="1">Complex 1 LYR protein domain-containing protein</fullName>
    </recommendedName>
</protein>
<dbReference type="GO" id="GO:0016226">
    <property type="term" value="P:iron-sulfur cluster assembly"/>
    <property type="evidence" value="ECO:0007669"/>
    <property type="project" value="InterPro"/>
</dbReference>
<dbReference type="InterPro" id="IPR045297">
    <property type="entry name" value="Complex1_LYR_LYRM4"/>
</dbReference>
<dbReference type="EMBL" id="BFEA01000004">
    <property type="protein sequence ID" value="GBG59450.1"/>
    <property type="molecule type" value="Genomic_DNA"/>
</dbReference>
<proteinExistence type="predicted"/>
<organism evidence="2 3">
    <name type="scientific">Chara braunii</name>
    <name type="common">Braun's stonewort</name>
    <dbReference type="NCBI Taxonomy" id="69332"/>
    <lineage>
        <taxon>Eukaryota</taxon>
        <taxon>Viridiplantae</taxon>
        <taxon>Streptophyta</taxon>
        <taxon>Charophyceae</taxon>
        <taxon>Charales</taxon>
        <taxon>Characeae</taxon>
        <taxon>Chara</taxon>
    </lineage>
</organism>
<evidence type="ECO:0000259" key="1">
    <source>
        <dbReference type="Pfam" id="PF05347"/>
    </source>
</evidence>
<dbReference type="PANTHER" id="PTHR47158">
    <property type="entry name" value="OS08G0239000 PROTEIN"/>
    <property type="match status" value="1"/>
</dbReference>
<dbReference type="Proteomes" id="UP000265515">
    <property type="component" value="Unassembled WGS sequence"/>
</dbReference>
<comment type="caution">
    <text evidence="2">The sequence shown here is derived from an EMBL/GenBank/DDBJ whole genome shotgun (WGS) entry which is preliminary data.</text>
</comment>
<dbReference type="PANTHER" id="PTHR47158:SF1">
    <property type="entry name" value="OS08G0239000 PROTEIN"/>
    <property type="match status" value="1"/>
</dbReference>